<gene>
    <name evidence="8" type="ORF">BDV23DRAFT_185681</name>
</gene>
<dbReference type="PANTHER" id="PTHR47660">
    <property type="entry name" value="TRANSCRIPTION FACTOR WITH C2H2 AND ZN(2)-CYS(6) DNA BINDING DOMAIN (EUROFUNG)-RELATED-RELATED"/>
    <property type="match status" value="1"/>
</dbReference>
<evidence type="ECO:0000313" key="8">
    <source>
        <dbReference type="EMBL" id="KAE8388065.1"/>
    </source>
</evidence>
<keyword evidence="5" id="KW-0539">Nucleus</keyword>
<evidence type="ECO:0000256" key="3">
    <source>
        <dbReference type="ARBA" id="ARBA00023015"/>
    </source>
</evidence>
<keyword evidence="2" id="KW-0862">Zinc</keyword>
<name>A0A5N7C1W9_PETAA</name>
<evidence type="ECO:0000256" key="5">
    <source>
        <dbReference type="ARBA" id="ARBA00023242"/>
    </source>
</evidence>
<feature type="domain" description="Xylanolytic transcriptional activator regulatory" evidence="7">
    <location>
        <begin position="208"/>
        <end position="451"/>
    </location>
</feature>
<dbReference type="Proteomes" id="UP000326877">
    <property type="component" value="Unassembled WGS sequence"/>
</dbReference>
<dbReference type="AlphaFoldDB" id="A0A5N7C1W9"/>
<evidence type="ECO:0000259" key="7">
    <source>
        <dbReference type="Pfam" id="PF04082"/>
    </source>
</evidence>
<organism evidence="8">
    <name type="scientific">Petromyces alliaceus</name>
    <name type="common">Aspergillus alliaceus</name>
    <dbReference type="NCBI Taxonomy" id="209559"/>
    <lineage>
        <taxon>Eukaryota</taxon>
        <taxon>Fungi</taxon>
        <taxon>Dikarya</taxon>
        <taxon>Ascomycota</taxon>
        <taxon>Pezizomycotina</taxon>
        <taxon>Eurotiomycetes</taxon>
        <taxon>Eurotiomycetidae</taxon>
        <taxon>Eurotiales</taxon>
        <taxon>Aspergillaceae</taxon>
        <taxon>Aspergillus</taxon>
        <taxon>Aspergillus subgen. Circumdati</taxon>
    </lineage>
</organism>
<keyword evidence="1" id="KW-0479">Metal-binding</keyword>
<proteinExistence type="predicted"/>
<keyword evidence="4" id="KW-0804">Transcription</keyword>
<accession>A0A5N7C1W9</accession>
<protein>
    <recommendedName>
        <fullName evidence="7">Xylanolytic transcriptional activator regulatory domain-containing protein</fullName>
    </recommendedName>
</protein>
<dbReference type="GO" id="GO:0008270">
    <property type="term" value="F:zinc ion binding"/>
    <property type="evidence" value="ECO:0007669"/>
    <property type="project" value="InterPro"/>
</dbReference>
<feature type="compositionally biased region" description="Basic and acidic residues" evidence="6">
    <location>
        <begin position="124"/>
        <end position="137"/>
    </location>
</feature>
<dbReference type="GO" id="GO:0003677">
    <property type="term" value="F:DNA binding"/>
    <property type="evidence" value="ECO:0007669"/>
    <property type="project" value="InterPro"/>
</dbReference>
<dbReference type="InterPro" id="IPR007219">
    <property type="entry name" value="XnlR_reg_dom"/>
</dbReference>
<dbReference type="CDD" id="cd12148">
    <property type="entry name" value="fungal_TF_MHR"/>
    <property type="match status" value="1"/>
</dbReference>
<dbReference type="EMBL" id="ML735283">
    <property type="protein sequence ID" value="KAE8388065.1"/>
    <property type="molecule type" value="Genomic_DNA"/>
</dbReference>
<feature type="region of interest" description="Disordered" evidence="6">
    <location>
        <begin position="88"/>
        <end position="146"/>
    </location>
</feature>
<dbReference type="Pfam" id="PF04082">
    <property type="entry name" value="Fungal_trans"/>
    <property type="match status" value="1"/>
</dbReference>
<evidence type="ECO:0000256" key="1">
    <source>
        <dbReference type="ARBA" id="ARBA00022723"/>
    </source>
</evidence>
<reference evidence="8" key="1">
    <citation type="submission" date="2019-04" db="EMBL/GenBank/DDBJ databases">
        <title>Friends and foes A comparative genomics studyof 23 Aspergillus species from section Flavi.</title>
        <authorList>
            <consortium name="DOE Joint Genome Institute"/>
            <person name="Kjaerbolling I."/>
            <person name="Vesth T."/>
            <person name="Frisvad J.C."/>
            <person name="Nybo J.L."/>
            <person name="Theobald S."/>
            <person name="Kildgaard S."/>
            <person name="Isbrandt T."/>
            <person name="Kuo A."/>
            <person name="Sato A."/>
            <person name="Lyhne E.K."/>
            <person name="Kogle M.E."/>
            <person name="Wiebenga A."/>
            <person name="Kun R.S."/>
            <person name="Lubbers R.J."/>
            <person name="Makela M.R."/>
            <person name="Barry K."/>
            <person name="Chovatia M."/>
            <person name="Clum A."/>
            <person name="Daum C."/>
            <person name="Haridas S."/>
            <person name="He G."/>
            <person name="LaButti K."/>
            <person name="Lipzen A."/>
            <person name="Mondo S."/>
            <person name="Riley R."/>
            <person name="Salamov A."/>
            <person name="Simmons B.A."/>
            <person name="Magnuson J.K."/>
            <person name="Henrissat B."/>
            <person name="Mortensen U.H."/>
            <person name="Larsen T.O."/>
            <person name="Devries R.P."/>
            <person name="Grigoriev I.V."/>
            <person name="Machida M."/>
            <person name="Baker S.E."/>
            <person name="Andersen M.R."/>
        </authorList>
    </citation>
    <scope>NUCLEOTIDE SEQUENCE [LARGE SCALE GENOMIC DNA]</scope>
    <source>
        <strain evidence="8">IBT 14317</strain>
    </source>
</reference>
<dbReference type="GO" id="GO:0006351">
    <property type="term" value="P:DNA-templated transcription"/>
    <property type="evidence" value="ECO:0007669"/>
    <property type="project" value="InterPro"/>
</dbReference>
<evidence type="ECO:0000256" key="6">
    <source>
        <dbReference type="SAM" id="MobiDB-lite"/>
    </source>
</evidence>
<evidence type="ECO:0000256" key="2">
    <source>
        <dbReference type="ARBA" id="ARBA00022833"/>
    </source>
</evidence>
<sequence length="702" mass="79376">MGHTEMRLDRDIRDSTLPTTDRQLLNRASIDSQTVDALPESASFLGAFDLPSYTMDLANLLAWGPSDPLNDVLNKGTGLNSLDSICQQFTVPPEPSPDSQSPMARSTAGRDPLKPLPTVTVAFHESDQSSSHERHEQSNPAVSSPMSSTLSLASYGEDDIVIAENLFHVSAVPVETYEKIHSFYETQTGACFKRLAFPDIDRLNCFVQLYFEHFHPQMPFLHPNLFENDGSWVLVLAVAAIGSQYTRMVMREQYAIVLSGLLREAIPLDAVKALQYNVMTLAQCTLLLNFSLLFNGYRGNILNLQFLRTWLAVLIRPFLKSPNERDLALLDLTKVVNVQSRWHAWLQAEARSRLAYSFFIFDSFCVLYLDSQSNCSMDDFQQRLPYSDELWSIRDAHDWELHLKYVHDNPVHSLQELLSSSCRTEFSLEKLSEFSKLTLLLGLFVGEKQFVNASQFSSRYLDSRGYSSASLNSQTKSSTYRTLDSRYKLLVPNINLVSSNSVSSHNLIIYYHLTSILRYTSLRNIYAYTGWLVTRAESTAAGNRLSLLMKSDQERARTCVVHAGALIREIRGVSSPACYHYLSFLMAFLYLRVYVRLQTSTPNQASLQNQPSPCRLVRIDRDPDEALVKQWIVGDPHCRPYLTGVGLLLEPGVSTRLIKECQRMLGSHDAWPHFRNGISSCLDQLAGEVNPLTDIPYSWDSP</sequence>
<evidence type="ECO:0000256" key="4">
    <source>
        <dbReference type="ARBA" id="ARBA00023163"/>
    </source>
</evidence>
<dbReference type="OrthoDB" id="1405595at2759"/>
<dbReference type="PANTHER" id="PTHR47660:SF2">
    <property type="entry name" value="TRANSCRIPTION FACTOR WITH C2H2 AND ZN(2)-CYS(6) DNA BINDING DOMAIN (EUROFUNG)"/>
    <property type="match status" value="1"/>
</dbReference>
<keyword evidence="3" id="KW-0805">Transcription regulation</keyword>